<dbReference type="Gene3D" id="1.10.533.10">
    <property type="entry name" value="Death Domain, Fas"/>
    <property type="match status" value="2"/>
</dbReference>
<dbReference type="SUPFAM" id="SSF47986">
    <property type="entry name" value="DEATH domain"/>
    <property type="match status" value="2"/>
</dbReference>
<dbReference type="InterPro" id="IPR000488">
    <property type="entry name" value="Death_dom"/>
</dbReference>
<dbReference type="PROSITE" id="PS50017">
    <property type="entry name" value="DEATH_DOMAIN"/>
    <property type="match status" value="2"/>
</dbReference>
<comment type="caution">
    <text evidence="2">The sequence shown here is derived from an EMBL/GenBank/DDBJ whole genome shotgun (WGS) entry which is preliminary data.</text>
</comment>
<dbReference type="Proteomes" id="UP000596742">
    <property type="component" value="Unassembled WGS sequence"/>
</dbReference>
<dbReference type="GO" id="GO:0007165">
    <property type="term" value="P:signal transduction"/>
    <property type="evidence" value="ECO:0007669"/>
    <property type="project" value="InterPro"/>
</dbReference>
<reference evidence="2" key="1">
    <citation type="submission" date="2018-11" db="EMBL/GenBank/DDBJ databases">
        <authorList>
            <person name="Alioto T."/>
            <person name="Alioto T."/>
        </authorList>
    </citation>
    <scope>NUCLEOTIDE SEQUENCE</scope>
</reference>
<name>A0A8B6GPH5_MYTGA</name>
<dbReference type="EMBL" id="UYJE01008756">
    <property type="protein sequence ID" value="VDI66945.1"/>
    <property type="molecule type" value="Genomic_DNA"/>
</dbReference>
<dbReference type="AlphaFoldDB" id="A0A8B6GPH5"/>
<gene>
    <name evidence="2" type="ORF">MGAL_10B013872</name>
</gene>
<dbReference type="Pfam" id="PF00531">
    <property type="entry name" value="Death"/>
    <property type="match status" value="2"/>
</dbReference>
<protein>
    <recommendedName>
        <fullName evidence="1">Death domain-containing protein</fullName>
    </recommendedName>
</protein>
<proteinExistence type="predicted"/>
<dbReference type="CDD" id="cd01670">
    <property type="entry name" value="Death"/>
    <property type="match status" value="1"/>
</dbReference>
<dbReference type="OrthoDB" id="10442904at2759"/>
<keyword evidence="3" id="KW-1185">Reference proteome</keyword>
<sequence length="207" mass="24180">MDLLGKKAQVAIVQKSIDLHQRPTNKQLAHLSRMLSIESCKQLVIHLEVSEDTIKSIWDDYKYHLDDYKFMMLWKWKESSSCSSLQDLLGAIKDIGEDDQKIYQVFTKEEFPKGIAKLPLNDIPKPLFLEELGTCIGIKSFQLAIELDFDIDEIHRIRLESNRNLGDETREILERWVLRKDVSLRSLVEALNRIQRGMDCVYKHYGD</sequence>
<accession>A0A8B6GPH5</accession>
<evidence type="ECO:0000259" key="1">
    <source>
        <dbReference type="PROSITE" id="PS50017"/>
    </source>
</evidence>
<dbReference type="InterPro" id="IPR011029">
    <property type="entry name" value="DEATH-like_dom_sf"/>
</dbReference>
<evidence type="ECO:0000313" key="2">
    <source>
        <dbReference type="EMBL" id="VDI66945.1"/>
    </source>
</evidence>
<feature type="domain" description="Death" evidence="1">
    <location>
        <begin position="142"/>
        <end position="196"/>
    </location>
</feature>
<feature type="domain" description="Death" evidence="1">
    <location>
        <begin position="41"/>
        <end position="99"/>
    </location>
</feature>
<organism evidence="2 3">
    <name type="scientific">Mytilus galloprovincialis</name>
    <name type="common">Mediterranean mussel</name>
    <dbReference type="NCBI Taxonomy" id="29158"/>
    <lineage>
        <taxon>Eukaryota</taxon>
        <taxon>Metazoa</taxon>
        <taxon>Spiralia</taxon>
        <taxon>Lophotrochozoa</taxon>
        <taxon>Mollusca</taxon>
        <taxon>Bivalvia</taxon>
        <taxon>Autobranchia</taxon>
        <taxon>Pteriomorphia</taxon>
        <taxon>Mytilida</taxon>
        <taxon>Mytiloidea</taxon>
        <taxon>Mytilidae</taxon>
        <taxon>Mytilinae</taxon>
        <taxon>Mytilus</taxon>
    </lineage>
</organism>
<evidence type="ECO:0000313" key="3">
    <source>
        <dbReference type="Proteomes" id="UP000596742"/>
    </source>
</evidence>